<protein>
    <recommendedName>
        <fullName evidence="3">DUF4376 domain-containing protein</fullName>
    </recommendedName>
</protein>
<dbReference type="EMBL" id="KC954774">
    <property type="protein sequence ID" value="AIA64539.1"/>
    <property type="molecule type" value="Genomic_DNA"/>
</dbReference>
<sequence>MAVDPTSKVYAWTPMIRLSDMKYPVYLSDFLKEHTNVSIGSYVWEKDMRDLWGYCMVHDSEVPIGDVVTEGKPELNEEDDLWYKTWVARDFSPEEIAENLARAKEDYRTRAYQQYTSDLQSGVTVDGDVFSVEPRELLNLELSKAFAFANSESDVLIRKADYTVLTLPSADAVVKIDEILAATAKVHQNLLAYVKTVYDAEVITDIPEVPQTFVGE</sequence>
<dbReference type="KEGG" id="vg:19686760"/>
<dbReference type="Proteomes" id="UP000026984">
    <property type="component" value="Segment"/>
</dbReference>
<dbReference type="GeneID" id="19686760"/>
<gene>
    <name evidence="1" type="ORF">CR8_009</name>
</gene>
<reference evidence="1 2" key="1">
    <citation type="submission" date="2013-04" db="EMBL/GenBank/DDBJ databases">
        <title>Complete Genome Sequence of Cronobacter sakazakii Bacteriophage CR8.</title>
        <authorList>
            <person name="Kim Y."/>
            <person name="Shin H."/>
            <person name="Ryu S."/>
        </authorList>
    </citation>
    <scope>NUCLEOTIDE SEQUENCE [LARGE SCALE GENOMIC DNA]</scope>
</reference>
<evidence type="ECO:0000313" key="1">
    <source>
        <dbReference type="EMBL" id="AIA64539.1"/>
    </source>
</evidence>
<keyword evidence="2" id="KW-1185">Reference proteome</keyword>
<dbReference type="RefSeq" id="YP_009042246.1">
    <property type="nucleotide sequence ID" value="NC_024354.1"/>
</dbReference>
<evidence type="ECO:0000313" key="2">
    <source>
        <dbReference type="Proteomes" id="UP000026984"/>
    </source>
</evidence>
<proteinExistence type="predicted"/>
<accession>A0A060AGQ5</accession>
<evidence type="ECO:0008006" key="3">
    <source>
        <dbReference type="Google" id="ProtNLM"/>
    </source>
</evidence>
<organism evidence="1 2">
    <name type="scientific">Cronobacter phage CR8</name>
    <dbReference type="NCBI Taxonomy" id="1327934"/>
    <lineage>
        <taxon>Viruses</taxon>
        <taxon>Duplodnaviria</taxon>
        <taxon>Heunggongvirae</taxon>
        <taxon>Uroviricota</taxon>
        <taxon>Caudoviricetes</taxon>
        <taxon>Vequintavirinae</taxon>
        <taxon>Certrevirus</taxon>
        <taxon>Certrevirus CR8</taxon>
    </lineage>
</organism>
<name>A0A060AGQ5_9CAUD</name>